<name>A0ABV7LK74_9GAMM</name>
<accession>A0ABV7LK74</accession>
<dbReference type="InterPro" id="IPR014582">
    <property type="entry name" value="UCP033535_lipo"/>
</dbReference>
<dbReference type="EMBL" id="JBHRUG010000009">
    <property type="protein sequence ID" value="MFC3282909.1"/>
    <property type="molecule type" value="Genomic_DNA"/>
</dbReference>
<organism evidence="1 2">
    <name type="scientific">Litchfieldella rifensis</name>
    <dbReference type="NCBI Taxonomy" id="762643"/>
    <lineage>
        <taxon>Bacteria</taxon>
        <taxon>Pseudomonadati</taxon>
        <taxon>Pseudomonadota</taxon>
        <taxon>Gammaproteobacteria</taxon>
        <taxon>Oceanospirillales</taxon>
        <taxon>Halomonadaceae</taxon>
        <taxon>Litchfieldella</taxon>
    </lineage>
</organism>
<evidence type="ECO:0000313" key="1">
    <source>
        <dbReference type="EMBL" id="MFC3282909.1"/>
    </source>
</evidence>
<dbReference type="Pfam" id="PF10054">
    <property type="entry name" value="DUF2291"/>
    <property type="match status" value="1"/>
</dbReference>
<dbReference type="PIRSF" id="PIRSF033535">
    <property type="entry name" value="UCP033535_plp"/>
    <property type="match status" value="1"/>
</dbReference>
<dbReference type="Proteomes" id="UP001595579">
    <property type="component" value="Unassembled WGS sequence"/>
</dbReference>
<gene>
    <name evidence="1" type="ORF">ACFOEV_04710</name>
</gene>
<sequence length="218" mass="22611">MNASVNAGPIPRPRKGRGLVTAIGIAIVLLGAMALDTEVVKIGSEADLRDGGFSAEGFGAEQFPIVRASVEERAVEAGELAAAIAEDQAAAGERYGVPSGIGPVIPLSFSGVVGEGKAGIYTVDVEGVPEDLTIRVQTGPAINGTDLRDATGTIQFGQFTNQIEYQNAAAAINAEMKQQVLADIDTGDLTGKTISVTGVFQLINPHNWLVTPVRLDVQ</sequence>
<dbReference type="RefSeq" id="WP_386771978.1">
    <property type="nucleotide sequence ID" value="NZ_JBHRUG010000009.1"/>
</dbReference>
<evidence type="ECO:0000313" key="2">
    <source>
        <dbReference type="Proteomes" id="UP001595579"/>
    </source>
</evidence>
<proteinExistence type="predicted"/>
<protein>
    <submittedName>
        <fullName evidence="1">DUF2291 family protein</fullName>
    </submittedName>
</protein>
<dbReference type="InterPro" id="IPR036215">
    <property type="entry name" value="TM0957-like_sf"/>
</dbReference>
<reference evidence="2" key="1">
    <citation type="journal article" date="2019" name="Int. J. Syst. Evol. Microbiol.">
        <title>The Global Catalogue of Microorganisms (GCM) 10K type strain sequencing project: providing services to taxonomists for standard genome sequencing and annotation.</title>
        <authorList>
            <consortium name="The Broad Institute Genomics Platform"/>
            <consortium name="The Broad Institute Genome Sequencing Center for Infectious Disease"/>
            <person name="Wu L."/>
            <person name="Ma J."/>
        </authorList>
    </citation>
    <scope>NUCLEOTIDE SEQUENCE [LARGE SCALE GENOMIC DNA]</scope>
    <source>
        <strain evidence="2">CECT 7698</strain>
    </source>
</reference>
<dbReference type="SUPFAM" id="SSF141318">
    <property type="entry name" value="TM0957-like"/>
    <property type="match status" value="1"/>
</dbReference>
<comment type="caution">
    <text evidence="1">The sequence shown here is derived from an EMBL/GenBank/DDBJ whole genome shotgun (WGS) entry which is preliminary data.</text>
</comment>
<keyword evidence="2" id="KW-1185">Reference proteome</keyword>